<dbReference type="PANTHER" id="PTHR21011">
    <property type="entry name" value="MITOCHONDRIAL 28S RIBOSOMAL PROTEIN S6"/>
    <property type="match status" value="1"/>
</dbReference>
<dbReference type="InterPro" id="IPR035980">
    <property type="entry name" value="Ribosomal_bS6_sf"/>
</dbReference>
<keyword evidence="3" id="KW-0687">Ribonucleoprotein</keyword>
<dbReference type="InterPro" id="IPR014717">
    <property type="entry name" value="Transl_elong_EF1B/ribsomal_bS6"/>
</dbReference>
<name>A0A1F5NK81_9BACT</name>
<dbReference type="InterPro" id="IPR000529">
    <property type="entry name" value="Ribosomal_bS6"/>
</dbReference>
<evidence type="ECO:0000256" key="3">
    <source>
        <dbReference type="HAMAP-Rule" id="MF_00360"/>
    </source>
</evidence>
<feature type="region of interest" description="Disordered" evidence="4">
    <location>
        <begin position="109"/>
        <end position="139"/>
    </location>
</feature>
<dbReference type="GO" id="GO:0003735">
    <property type="term" value="F:structural constituent of ribosome"/>
    <property type="evidence" value="ECO:0007669"/>
    <property type="project" value="InterPro"/>
</dbReference>
<dbReference type="Gene3D" id="3.30.70.60">
    <property type="match status" value="1"/>
</dbReference>
<evidence type="ECO:0000313" key="5">
    <source>
        <dbReference type="EMBL" id="OGE77944.1"/>
    </source>
</evidence>
<dbReference type="STRING" id="1817824.A2751_02785"/>
<reference evidence="5 6" key="1">
    <citation type="journal article" date="2016" name="Nat. Commun.">
        <title>Thousands of microbial genomes shed light on interconnected biogeochemical processes in an aquifer system.</title>
        <authorList>
            <person name="Anantharaman K."/>
            <person name="Brown C.T."/>
            <person name="Hug L.A."/>
            <person name="Sharon I."/>
            <person name="Castelle C.J."/>
            <person name="Probst A.J."/>
            <person name="Thomas B.C."/>
            <person name="Singh A."/>
            <person name="Wilkins M.J."/>
            <person name="Karaoz U."/>
            <person name="Brodie E.L."/>
            <person name="Williams K.H."/>
            <person name="Hubbard S.S."/>
            <person name="Banfield J.F."/>
        </authorList>
    </citation>
    <scope>NUCLEOTIDE SEQUENCE [LARGE SCALE GENOMIC DNA]</scope>
</reference>
<dbReference type="PANTHER" id="PTHR21011:SF1">
    <property type="entry name" value="SMALL RIBOSOMAL SUBUNIT PROTEIN BS6M"/>
    <property type="match status" value="1"/>
</dbReference>
<dbReference type="GO" id="GO:0070181">
    <property type="term" value="F:small ribosomal subunit rRNA binding"/>
    <property type="evidence" value="ECO:0007669"/>
    <property type="project" value="TreeGrafter"/>
</dbReference>
<proteinExistence type="inferred from homology"/>
<sequence length="156" mass="17821">MAKYELMYIISNSVADDEVPKITEEVKKYIESNGGVMEKHEELGKKKLAYTVAKTRNAFYVLDNFSAPADKINDIDQRIRTYQSIIRYLIINMDEALIRMEKDKVLQSKIKRRIPPTETKEEAGKPARSSPKTGGPKIEIDLDAEIEKAIDSKDLK</sequence>
<protein>
    <recommendedName>
        <fullName evidence="2 3">Small ribosomal subunit protein bS6</fullName>
    </recommendedName>
</protein>
<comment type="function">
    <text evidence="3">Binds together with bS18 to 16S ribosomal RNA.</text>
</comment>
<dbReference type="Proteomes" id="UP000176864">
    <property type="component" value="Unassembled WGS sequence"/>
</dbReference>
<dbReference type="SUPFAM" id="SSF54995">
    <property type="entry name" value="Ribosomal protein S6"/>
    <property type="match status" value="1"/>
</dbReference>
<gene>
    <name evidence="3" type="primary">rpsF</name>
    <name evidence="5" type="ORF">A2751_02785</name>
</gene>
<comment type="similarity">
    <text evidence="1 3">Belongs to the bacterial ribosomal protein bS6 family.</text>
</comment>
<comment type="caution">
    <text evidence="5">The sequence shown here is derived from an EMBL/GenBank/DDBJ whole genome shotgun (WGS) entry which is preliminary data.</text>
</comment>
<dbReference type="GO" id="GO:0005840">
    <property type="term" value="C:ribosome"/>
    <property type="evidence" value="ECO:0007669"/>
    <property type="project" value="UniProtKB-KW"/>
</dbReference>
<dbReference type="NCBIfam" id="TIGR00166">
    <property type="entry name" value="S6"/>
    <property type="match status" value="1"/>
</dbReference>
<dbReference type="InterPro" id="IPR020814">
    <property type="entry name" value="Ribosomal_S6_plastid/chlpt"/>
</dbReference>
<dbReference type="GO" id="GO:0006412">
    <property type="term" value="P:translation"/>
    <property type="evidence" value="ECO:0007669"/>
    <property type="project" value="UniProtKB-UniRule"/>
</dbReference>
<dbReference type="EMBL" id="MFEK01000016">
    <property type="protein sequence ID" value="OGE77944.1"/>
    <property type="molecule type" value="Genomic_DNA"/>
</dbReference>
<dbReference type="AlphaFoldDB" id="A0A1F5NK81"/>
<evidence type="ECO:0000313" key="6">
    <source>
        <dbReference type="Proteomes" id="UP000176864"/>
    </source>
</evidence>
<dbReference type="GO" id="GO:0005737">
    <property type="term" value="C:cytoplasm"/>
    <property type="evidence" value="ECO:0007669"/>
    <property type="project" value="UniProtKB-ARBA"/>
</dbReference>
<dbReference type="HAMAP" id="MF_00360">
    <property type="entry name" value="Ribosomal_bS6"/>
    <property type="match status" value="1"/>
</dbReference>
<keyword evidence="3" id="KW-0699">rRNA-binding</keyword>
<keyword evidence="3 5" id="KW-0689">Ribosomal protein</keyword>
<keyword evidence="3" id="KW-0694">RNA-binding</keyword>
<evidence type="ECO:0000256" key="4">
    <source>
        <dbReference type="SAM" id="MobiDB-lite"/>
    </source>
</evidence>
<accession>A0A1F5NK81</accession>
<dbReference type="GO" id="GO:1990904">
    <property type="term" value="C:ribonucleoprotein complex"/>
    <property type="evidence" value="ECO:0007669"/>
    <property type="project" value="UniProtKB-KW"/>
</dbReference>
<evidence type="ECO:0000256" key="2">
    <source>
        <dbReference type="ARBA" id="ARBA00035294"/>
    </source>
</evidence>
<dbReference type="Pfam" id="PF01250">
    <property type="entry name" value="Ribosomal_S6"/>
    <property type="match status" value="1"/>
</dbReference>
<dbReference type="CDD" id="cd00473">
    <property type="entry name" value="bS6"/>
    <property type="match status" value="1"/>
</dbReference>
<organism evidence="5 6">
    <name type="scientific">Candidatus Doudnabacteria bacterium RIFCSPHIGHO2_01_FULL_46_14</name>
    <dbReference type="NCBI Taxonomy" id="1817824"/>
    <lineage>
        <taxon>Bacteria</taxon>
        <taxon>Candidatus Doudnaibacteriota</taxon>
    </lineage>
</organism>
<evidence type="ECO:0000256" key="1">
    <source>
        <dbReference type="ARBA" id="ARBA00009512"/>
    </source>
</evidence>